<name>A0A8H3I4D0_9LECA</name>
<protein>
    <submittedName>
        <fullName evidence="1">Uncharacterized protein</fullName>
    </submittedName>
</protein>
<proteinExistence type="predicted"/>
<keyword evidence="2" id="KW-1185">Reference proteome</keyword>
<evidence type="ECO:0000313" key="2">
    <source>
        <dbReference type="Proteomes" id="UP000664521"/>
    </source>
</evidence>
<dbReference type="Proteomes" id="UP000664521">
    <property type="component" value="Unassembled WGS sequence"/>
</dbReference>
<gene>
    <name evidence="1" type="ORF">HETSPECPRED_003398</name>
</gene>
<comment type="caution">
    <text evidence="1">The sequence shown here is derived from an EMBL/GenBank/DDBJ whole genome shotgun (WGS) entry which is preliminary data.</text>
</comment>
<evidence type="ECO:0000313" key="1">
    <source>
        <dbReference type="EMBL" id="CAF9904178.1"/>
    </source>
</evidence>
<accession>A0A8H3I4D0</accession>
<organism evidence="1 2">
    <name type="scientific">Heterodermia speciosa</name>
    <dbReference type="NCBI Taxonomy" id="116794"/>
    <lineage>
        <taxon>Eukaryota</taxon>
        <taxon>Fungi</taxon>
        <taxon>Dikarya</taxon>
        <taxon>Ascomycota</taxon>
        <taxon>Pezizomycotina</taxon>
        <taxon>Lecanoromycetes</taxon>
        <taxon>OSLEUM clade</taxon>
        <taxon>Lecanoromycetidae</taxon>
        <taxon>Caliciales</taxon>
        <taxon>Physciaceae</taxon>
        <taxon>Heterodermia</taxon>
    </lineage>
</organism>
<dbReference type="AlphaFoldDB" id="A0A8H3I4D0"/>
<reference evidence="1" key="1">
    <citation type="submission" date="2021-03" db="EMBL/GenBank/DDBJ databases">
        <authorList>
            <person name="Tagirdzhanova G."/>
        </authorList>
    </citation>
    <scope>NUCLEOTIDE SEQUENCE</scope>
</reference>
<dbReference type="EMBL" id="CAJPDS010000002">
    <property type="protein sequence ID" value="CAF9904178.1"/>
    <property type="molecule type" value="Genomic_DNA"/>
</dbReference>
<sequence>MVLTLHTIAPSRIGYSDISEKYAFCIEYEHEFVPIPYHAVMMIIFAKETSGIDCDECTFVDEFVARVLKTWRGDEDQSTVADFRTLMDARKVFSIYNEIKARGGVMSVYPSRQQPSVTEVMLEFVKNFQRWPEWRALDEEEAHVLWLLKQIWIRWVDDATETEESDTEMEMDIKYMALDDKGTKDANLTVGNVEIEYHDSVNFNRP</sequence>